<evidence type="ECO:0000313" key="3">
    <source>
        <dbReference type="Proteomes" id="UP000051260"/>
    </source>
</evidence>
<accession>A0A0P1I801</accession>
<keyword evidence="1" id="KW-0812">Transmembrane</keyword>
<dbReference type="STRING" id="1715692.RUE5091_01617"/>
<proteinExistence type="predicted"/>
<evidence type="ECO:0000256" key="1">
    <source>
        <dbReference type="SAM" id="Phobius"/>
    </source>
</evidence>
<feature type="transmembrane region" description="Helical" evidence="1">
    <location>
        <begin position="12"/>
        <end position="39"/>
    </location>
</feature>
<sequence length="42" mass="4633">MTKALRKSAKSFGCLFVLNWDTLLFFGATAVAMGGWAYLITM</sequence>
<protein>
    <submittedName>
        <fullName evidence="2">Uncharacterized protein</fullName>
    </submittedName>
</protein>
<evidence type="ECO:0000313" key="2">
    <source>
        <dbReference type="EMBL" id="CUJ96067.1"/>
    </source>
</evidence>
<reference evidence="3" key="1">
    <citation type="submission" date="2015-09" db="EMBL/GenBank/DDBJ databases">
        <authorList>
            <person name="Rodrigo-Torres L."/>
            <person name="Arahal D.R."/>
        </authorList>
    </citation>
    <scope>NUCLEOTIDE SEQUENCE [LARGE SCALE GENOMIC DNA]</scope>
    <source>
        <strain evidence="3">CECT 5091</strain>
    </source>
</reference>
<name>A0A0P1I801_9RHOB</name>
<keyword evidence="1" id="KW-1133">Transmembrane helix</keyword>
<dbReference type="Proteomes" id="UP000051260">
    <property type="component" value="Unassembled WGS sequence"/>
</dbReference>
<keyword evidence="1" id="KW-0472">Membrane</keyword>
<organism evidence="2 3">
    <name type="scientific">Ruegeria denitrificans</name>
    <dbReference type="NCBI Taxonomy" id="1715692"/>
    <lineage>
        <taxon>Bacteria</taxon>
        <taxon>Pseudomonadati</taxon>
        <taxon>Pseudomonadota</taxon>
        <taxon>Alphaproteobacteria</taxon>
        <taxon>Rhodobacterales</taxon>
        <taxon>Roseobacteraceae</taxon>
        <taxon>Ruegeria</taxon>
    </lineage>
</organism>
<gene>
    <name evidence="2" type="ORF">RUE5091_01617</name>
</gene>
<keyword evidence="3" id="KW-1185">Reference proteome</keyword>
<dbReference type="RefSeq" id="WP_279385375.1">
    <property type="nucleotide sequence ID" value="NZ_CYUD01000004.1"/>
</dbReference>
<dbReference type="AlphaFoldDB" id="A0A0P1I801"/>
<dbReference type="EMBL" id="CYUD01000004">
    <property type="protein sequence ID" value="CUJ96067.1"/>
    <property type="molecule type" value="Genomic_DNA"/>
</dbReference>